<dbReference type="Proteomes" id="UP000225706">
    <property type="component" value="Unassembled WGS sequence"/>
</dbReference>
<keyword evidence="2 8" id="KW-0812">Transmembrane</keyword>
<dbReference type="InterPro" id="IPR013099">
    <property type="entry name" value="K_chnl_dom"/>
</dbReference>
<protein>
    <submittedName>
        <fullName evidence="11">Hemicentin-1</fullName>
    </submittedName>
</protein>
<dbReference type="SUPFAM" id="SSF82895">
    <property type="entry name" value="TSP-1 type 1 repeat"/>
    <property type="match status" value="6"/>
</dbReference>
<dbReference type="InterPro" id="IPR000884">
    <property type="entry name" value="TSP1_rpt"/>
</dbReference>
<evidence type="ECO:0000313" key="12">
    <source>
        <dbReference type="Proteomes" id="UP000225706"/>
    </source>
</evidence>
<evidence type="ECO:0000256" key="6">
    <source>
        <dbReference type="ARBA" id="ARBA00023136"/>
    </source>
</evidence>
<dbReference type="SUPFAM" id="SSF49899">
    <property type="entry name" value="Concanavalin A-like lectins/glucanases"/>
    <property type="match status" value="1"/>
</dbReference>
<feature type="domain" description="Fibronectin type-III" evidence="10">
    <location>
        <begin position="1018"/>
        <end position="1116"/>
    </location>
</feature>
<keyword evidence="3 9" id="KW-0732">Signal</keyword>
<accession>A0A2B4RZ97</accession>
<proteinExistence type="predicted"/>
<dbReference type="Pfam" id="PF13385">
    <property type="entry name" value="Laminin_G_3"/>
    <property type="match status" value="1"/>
</dbReference>
<dbReference type="FunFam" id="2.20.100.10:FF:000002">
    <property type="entry name" value="Unc-5 netrin receptor C"/>
    <property type="match status" value="1"/>
</dbReference>
<dbReference type="SUPFAM" id="SSF49265">
    <property type="entry name" value="Fibronectin type III"/>
    <property type="match status" value="3"/>
</dbReference>
<reference evidence="12" key="1">
    <citation type="journal article" date="2017" name="bioRxiv">
        <title>Comparative analysis of the genomes of Stylophora pistillata and Acropora digitifera provides evidence for extensive differences between species of corals.</title>
        <authorList>
            <person name="Voolstra C.R."/>
            <person name="Li Y."/>
            <person name="Liew Y.J."/>
            <person name="Baumgarten S."/>
            <person name="Zoccola D."/>
            <person name="Flot J.-F."/>
            <person name="Tambutte S."/>
            <person name="Allemand D."/>
            <person name="Aranda M."/>
        </authorList>
    </citation>
    <scope>NUCLEOTIDE SEQUENCE [LARGE SCALE GENOMIC DNA]</scope>
</reference>
<feature type="domain" description="Fibronectin type-III" evidence="10">
    <location>
        <begin position="1222"/>
        <end position="1324"/>
    </location>
</feature>
<evidence type="ECO:0000256" key="7">
    <source>
        <dbReference type="ARBA" id="ARBA00023157"/>
    </source>
</evidence>
<evidence type="ECO:0000256" key="3">
    <source>
        <dbReference type="ARBA" id="ARBA00022729"/>
    </source>
</evidence>
<dbReference type="Pfam" id="PF00090">
    <property type="entry name" value="TSP_1"/>
    <property type="match status" value="6"/>
</dbReference>
<evidence type="ECO:0000256" key="8">
    <source>
        <dbReference type="SAM" id="Phobius"/>
    </source>
</evidence>
<dbReference type="PANTHER" id="PTHR22906">
    <property type="entry name" value="PROPERDIN"/>
    <property type="match status" value="1"/>
</dbReference>
<evidence type="ECO:0000256" key="4">
    <source>
        <dbReference type="ARBA" id="ARBA00022737"/>
    </source>
</evidence>
<feature type="domain" description="Fibronectin type-III" evidence="10">
    <location>
        <begin position="1121"/>
        <end position="1217"/>
    </location>
</feature>
<dbReference type="InterPro" id="IPR013783">
    <property type="entry name" value="Ig-like_fold"/>
</dbReference>
<evidence type="ECO:0000256" key="9">
    <source>
        <dbReference type="SAM" id="SignalP"/>
    </source>
</evidence>
<dbReference type="InterPro" id="IPR003961">
    <property type="entry name" value="FN3_dom"/>
</dbReference>
<dbReference type="FunFam" id="2.60.40.10:FF:000028">
    <property type="entry name" value="Neuronal cell adhesion molecule"/>
    <property type="match status" value="4"/>
</dbReference>
<keyword evidence="12" id="KW-1185">Reference proteome</keyword>
<dbReference type="InterPro" id="IPR013320">
    <property type="entry name" value="ConA-like_dom_sf"/>
</dbReference>
<dbReference type="EMBL" id="LSMT01000238">
    <property type="protein sequence ID" value="PFX22476.1"/>
    <property type="molecule type" value="Genomic_DNA"/>
</dbReference>
<dbReference type="SMART" id="SM00209">
    <property type="entry name" value="TSP1"/>
    <property type="match status" value="6"/>
</dbReference>
<feature type="domain" description="Fibronectin type-III" evidence="10">
    <location>
        <begin position="712"/>
        <end position="808"/>
    </location>
</feature>
<dbReference type="CDD" id="cd00063">
    <property type="entry name" value="FN3"/>
    <property type="match status" value="6"/>
</dbReference>
<keyword evidence="6 8" id="KW-0472">Membrane</keyword>
<dbReference type="FunFam" id="2.20.100.10:FF:000001">
    <property type="entry name" value="semaphorin-5A isoform X1"/>
    <property type="match status" value="5"/>
</dbReference>
<evidence type="ECO:0000256" key="1">
    <source>
        <dbReference type="ARBA" id="ARBA00004370"/>
    </source>
</evidence>
<keyword evidence="5 8" id="KW-1133">Transmembrane helix</keyword>
<feature type="domain" description="Fibronectin type-III" evidence="10">
    <location>
        <begin position="817"/>
        <end position="911"/>
    </location>
</feature>
<dbReference type="InterPro" id="IPR036116">
    <property type="entry name" value="FN3_sf"/>
</dbReference>
<keyword evidence="4" id="KW-0677">Repeat</keyword>
<dbReference type="PANTHER" id="PTHR22906:SF54">
    <property type="entry name" value="IG-LIKE DOMAIN-CONTAINING PROTEIN"/>
    <property type="match status" value="1"/>
</dbReference>
<evidence type="ECO:0000313" key="11">
    <source>
        <dbReference type="EMBL" id="PFX22476.1"/>
    </source>
</evidence>
<name>A0A2B4RZ97_STYPI</name>
<dbReference type="GO" id="GO:0016020">
    <property type="term" value="C:membrane"/>
    <property type="evidence" value="ECO:0007669"/>
    <property type="project" value="UniProtKB-SubCell"/>
</dbReference>
<feature type="chain" id="PRO_5012337827" evidence="9">
    <location>
        <begin position="27"/>
        <end position="1824"/>
    </location>
</feature>
<comment type="subcellular location">
    <subcellularLocation>
        <location evidence="1">Membrane</location>
    </subcellularLocation>
</comment>
<dbReference type="PROSITE" id="PS50092">
    <property type="entry name" value="TSP1"/>
    <property type="match status" value="6"/>
</dbReference>
<evidence type="ECO:0000256" key="2">
    <source>
        <dbReference type="ARBA" id="ARBA00022692"/>
    </source>
</evidence>
<dbReference type="InterPro" id="IPR052065">
    <property type="entry name" value="Compl_asym_regulator"/>
</dbReference>
<dbReference type="Pfam" id="PF07885">
    <property type="entry name" value="Ion_trans_2"/>
    <property type="match status" value="1"/>
</dbReference>
<evidence type="ECO:0000256" key="5">
    <source>
        <dbReference type="ARBA" id="ARBA00022989"/>
    </source>
</evidence>
<dbReference type="InterPro" id="IPR036383">
    <property type="entry name" value="TSP1_rpt_sf"/>
</dbReference>
<dbReference type="Gene3D" id="2.60.120.200">
    <property type="match status" value="1"/>
</dbReference>
<feature type="signal peptide" evidence="9">
    <location>
        <begin position="1"/>
        <end position="26"/>
    </location>
</feature>
<dbReference type="FunFam" id="2.60.40.10:FF:000093">
    <property type="entry name" value="Down syndrome cell adhesion molecule, isoform B"/>
    <property type="match status" value="1"/>
</dbReference>
<dbReference type="Gene3D" id="2.20.100.10">
    <property type="entry name" value="Thrombospondin type-1 (TSP1) repeat"/>
    <property type="match status" value="6"/>
</dbReference>
<dbReference type="Gene3D" id="1.10.287.70">
    <property type="match status" value="1"/>
</dbReference>
<dbReference type="PROSITE" id="PS50853">
    <property type="entry name" value="FN3"/>
    <property type="match status" value="6"/>
</dbReference>
<dbReference type="SMART" id="SM00060">
    <property type="entry name" value="FN3"/>
    <property type="match status" value="6"/>
</dbReference>
<sequence>MKMVLGKACNLVTIITLTQCVHLVKGLTVAGDDPWYQKASYYWPFNTLKDPGILDQRGTTSVQAYSKNGLQLDGFLGSWADLGNFSYHCISNPEACKTGFTATFWLRVDDRQSKRFVMQIGSATQAVGTTMQVDGDFFGVYVNGRVTQRHVQVNWTYASWVFVALSWNKTENKINVFLNCSSVPYEKYNVGKNFKFSSVPPNHMLILGASNARLNSIKMTIDELAIWNDVLSKQDVCYIMESKAVDGKYTEWSEFSPCTVSCGLGVKTRNRTCTNPPPKHGGSSCEGSSIDVEDCFLRDCPIHGNYSAWSEFSSCTLTCGDGKQYRTRTCTRPSPQYGGFNCSTLGPELEEVDCNENPCPIDGRYSGWSDYSECSTSCGTGTKTRTRTCTEPAPQYGGRDCTIFGPANEQLSCFIKVCPIDGNYSNWSAFSLCTKTCGVGKQTRTRKCDNPVPVGDGRNCSHLGPAMENQRCNTEACPVNGGYSNWSDFSPCTKSCAGGTHFRTRNCTNPRPEAGGLDCTRLGPPREVEHCNTKPCPVDGGYGNWSNFSSCSRSCGGGESVRSRQCNNPAPKHEGKDCSIFGPSRESRACNANLCPDISFVAPVSFPDETFTPELLDPKSVIRGALTNKIRYNLLHIYDEDSALDSLDVKWCGAAESSGKGAVVQCVLQFNFRAARYSGIIALQEALIVKKMLHTMEAKAEYISSGDVPSYAPENVTARNTSSRSIMVTWNKIRPHTVVGGNILGYRLVYTAHDDASSRNRVISGEENTESELRNLKIYTLYCVRVMGYNRRGDGIASFPVCAYTDKDDMTSVPDGAPAIVSARNLSSTELFVEWERLPEKYLHGVLLGYQMNLTRVGTKVTEVIKILPSVTSHRFSGLVIYNCYVISIAAINEIGVGVFSQDLIAWTDEGVPSRAPNISQIYYTSSTSIRVHWDPLPQRYVHGRLLGYRVEYRRVEPGFLNIWKTEVVGANIHHVPIYGLKKYGAYVFQVGAFTRRGEGLLSKGYMIRTDEDVPSKPPQNFTVAKDNSTSTSLFIHWRPVPVNHQNGVILGYRILYKKSRSSQEMLRTRNVSAESTTVELKNLSKYTEYDVTILAYTSKGNGVRAKFFTVSTREDRPSRPPTLTNVFNTSSTKIKVNWNPIARGYVHGVLSGYVVLYRAMNESQDLYKDHEVGPNSTGVELIGLWKYTYYGIRVLGFTRMGWGVISPEVVVQTDEDAPGRPPENIQAISKFTPTTIPVSWKPIGNPYYVHGILLGYTVTYRGLRNPDTELGEQEKNITVGPKIFALELRNLESFTIYSIEVRAFTRKGNGTPSSVIFAETCNCYRKLHTNYWLNPPYMAEGAIGNASGIFPPILHLVVRSCCGECKQHGYTEIDFRYSGRNFSAKKSSEKKVREAIDDPNELSFPVYGRMEQSDYSNEYGFAPLVQSAGVSFIVAGDEPGAAAKMVVKAVFNLWPLIVTVFISAFFSGIVMWLMDFFFNAQEFPSSLIRGPIEGMWWAFVTMTTLGYGDRVPRAIHSKFFGIVWITCGLVIIALVMSFITTSLTMDVIKSDIAVYGSKVSAIDDSPEFRLGIRLNARMHGVSTLEDLYQSLKDRRVDGALIDSYTLGSRKELFSDGVLRMTKIISFSSAYGVVMAGYARKLQKCFRDFLKEERASVFQIITNNVQGVTGLQKDTTAEKTDSLFDAESVVYIQTITWCGGALGVLTVIFLLYERATRKNRSPSPKRLEHRDYLESLNKQKPMYKYNNSKETMKTILTDFHKNCRLRLENLKAKHRQELRLLTRLKQEQADKGRTEALNGNVNKSYSAIPFRRSIVRHHHNGVVP</sequence>
<comment type="caution">
    <text evidence="11">The sequence shown here is derived from an EMBL/GenBank/DDBJ whole genome shotgun (WGS) entry which is preliminary data.</text>
</comment>
<feature type="transmembrane region" description="Helical" evidence="8">
    <location>
        <begin position="1690"/>
        <end position="1712"/>
    </location>
</feature>
<dbReference type="OrthoDB" id="5965464at2759"/>
<feature type="transmembrane region" description="Helical" evidence="8">
    <location>
        <begin position="1454"/>
        <end position="1475"/>
    </location>
</feature>
<evidence type="ECO:0000259" key="10">
    <source>
        <dbReference type="PROSITE" id="PS50853"/>
    </source>
</evidence>
<organism evidence="11 12">
    <name type="scientific">Stylophora pistillata</name>
    <name type="common">Smooth cauliflower coral</name>
    <dbReference type="NCBI Taxonomy" id="50429"/>
    <lineage>
        <taxon>Eukaryota</taxon>
        <taxon>Metazoa</taxon>
        <taxon>Cnidaria</taxon>
        <taxon>Anthozoa</taxon>
        <taxon>Hexacorallia</taxon>
        <taxon>Scleractinia</taxon>
        <taxon>Astrocoeniina</taxon>
        <taxon>Pocilloporidae</taxon>
        <taxon>Stylophora</taxon>
    </lineage>
</organism>
<dbReference type="Pfam" id="PF00041">
    <property type="entry name" value="fn3"/>
    <property type="match status" value="6"/>
</dbReference>
<dbReference type="SUPFAM" id="SSF81324">
    <property type="entry name" value="Voltage-gated potassium channels"/>
    <property type="match status" value="1"/>
</dbReference>
<feature type="domain" description="Fibronectin type-III" evidence="10">
    <location>
        <begin position="916"/>
        <end position="1013"/>
    </location>
</feature>
<dbReference type="Gene3D" id="2.60.40.10">
    <property type="entry name" value="Immunoglobulins"/>
    <property type="match status" value="6"/>
</dbReference>
<gene>
    <name evidence="11" type="primary">HMCN1</name>
    <name evidence="11" type="ORF">AWC38_SpisGene12983</name>
</gene>
<feature type="transmembrane region" description="Helical" evidence="8">
    <location>
        <begin position="1520"/>
        <end position="1540"/>
    </location>
</feature>
<keyword evidence="7" id="KW-1015">Disulfide bond</keyword>